<organism evidence="1 2">
    <name type="scientific">Schistosoma margrebowiei</name>
    <dbReference type="NCBI Taxonomy" id="48269"/>
    <lineage>
        <taxon>Eukaryota</taxon>
        <taxon>Metazoa</taxon>
        <taxon>Spiralia</taxon>
        <taxon>Lophotrochozoa</taxon>
        <taxon>Platyhelminthes</taxon>
        <taxon>Trematoda</taxon>
        <taxon>Digenea</taxon>
        <taxon>Strigeidida</taxon>
        <taxon>Schistosomatoidea</taxon>
        <taxon>Schistosomatidae</taxon>
        <taxon>Schistosoma</taxon>
    </lineage>
</organism>
<dbReference type="Proteomes" id="UP000277204">
    <property type="component" value="Unassembled WGS sequence"/>
</dbReference>
<keyword evidence="2" id="KW-1185">Reference proteome</keyword>
<sequence length="126" mass="13927">MASAATALSDDNDSTHEFTSMTSCAAQTLHENTKNDVISTPEITLSGSGDCDSNFSRLNSSLQIKQTEKSTQTTNLMEYIHKQIIHLNSCNTDLKTQPSVVTNELSYQVCFSHIYFCILSITMTVH</sequence>
<protein>
    <submittedName>
        <fullName evidence="1">Uncharacterized protein</fullName>
    </submittedName>
</protein>
<name>A0A3P8EFS3_9TREM</name>
<proteinExistence type="predicted"/>
<gene>
    <name evidence="1" type="ORF">SMRZ_LOCUS13398</name>
</gene>
<dbReference type="AlphaFoldDB" id="A0A3P8EFS3"/>
<accession>A0A3P8EFS3</accession>
<reference evidence="1 2" key="1">
    <citation type="submission" date="2018-11" db="EMBL/GenBank/DDBJ databases">
        <authorList>
            <consortium name="Pathogen Informatics"/>
        </authorList>
    </citation>
    <scope>NUCLEOTIDE SEQUENCE [LARGE SCALE GENOMIC DNA]</scope>
    <source>
        <strain evidence="1 2">Zambia</strain>
    </source>
</reference>
<evidence type="ECO:0000313" key="1">
    <source>
        <dbReference type="EMBL" id="VDP05976.1"/>
    </source>
</evidence>
<dbReference type="EMBL" id="UZAI01009887">
    <property type="protein sequence ID" value="VDP05976.1"/>
    <property type="molecule type" value="Genomic_DNA"/>
</dbReference>
<evidence type="ECO:0000313" key="2">
    <source>
        <dbReference type="Proteomes" id="UP000277204"/>
    </source>
</evidence>